<dbReference type="InterPro" id="IPR045621">
    <property type="entry name" value="BPD_transp_1_N"/>
</dbReference>
<keyword evidence="2 13" id="KW-0813">Transport</keyword>
<dbReference type="Pfam" id="PF00528">
    <property type="entry name" value="BPD_transp_1"/>
    <property type="match status" value="1"/>
</dbReference>
<dbReference type="CDD" id="cd06261">
    <property type="entry name" value="TM_PBP2"/>
    <property type="match status" value="1"/>
</dbReference>
<comment type="caution">
    <text evidence="15">The sequence shown here is derived from an EMBL/GenBank/DDBJ whole genome shotgun (WGS) entry which is preliminary data.</text>
</comment>
<keyword evidence="4" id="KW-0533">Nickel</keyword>
<keyword evidence="7" id="KW-0406">Ion transport</keyword>
<evidence type="ECO:0000256" key="6">
    <source>
        <dbReference type="ARBA" id="ARBA00022989"/>
    </source>
</evidence>
<evidence type="ECO:0000256" key="3">
    <source>
        <dbReference type="ARBA" id="ARBA00022475"/>
    </source>
</evidence>
<evidence type="ECO:0000313" key="15">
    <source>
        <dbReference type="EMBL" id="MFB9761401.1"/>
    </source>
</evidence>
<evidence type="ECO:0000256" key="9">
    <source>
        <dbReference type="ARBA" id="ARBA00023136"/>
    </source>
</evidence>
<feature type="transmembrane region" description="Helical" evidence="13">
    <location>
        <begin position="138"/>
        <end position="164"/>
    </location>
</feature>
<feature type="transmembrane region" description="Helical" evidence="13">
    <location>
        <begin position="230"/>
        <end position="256"/>
    </location>
</feature>
<proteinExistence type="inferred from homology"/>
<dbReference type="Pfam" id="PF19300">
    <property type="entry name" value="BPD_transp_1_N"/>
    <property type="match status" value="1"/>
</dbReference>
<accession>A0ABV5WL99</accession>
<keyword evidence="9 13" id="KW-0472">Membrane</keyword>
<evidence type="ECO:0000256" key="7">
    <source>
        <dbReference type="ARBA" id="ARBA00023065"/>
    </source>
</evidence>
<feature type="transmembrane region" description="Helical" evidence="13">
    <location>
        <begin position="12"/>
        <end position="30"/>
    </location>
</feature>
<dbReference type="InterPro" id="IPR000515">
    <property type="entry name" value="MetI-like"/>
</dbReference>
<feature type="transmembrane region" description="Helical" evidence="13">
    <location>
        <begin position="276"/>
        <end position="302"/>
    </location>
</feature>
<evidence type="ECO:0000256" key="8">
    <source>
        <dbReference type="ARBA" id="ARBA00023112"/>
    </source>
</evidence>
<organism evidence="15 16">
    <name type="scientific">Ectobacillus funiculus</name>
    <dbReference type="NCBI Taxonomy" id="137993"/>
    <lineage>
        <taxon>Bacteria</taxon>
        <taxon>Bacillati</taxon>
        <taxon>Bacillota</taxon>
        <taxon>Bacilli</taxon>
        <taxon>Bacillales</taxon>
        <taxon>Bacillaceae</taxon>
        <taxon>Ectobacillus</taxon>
    </lineage>
</organism>
<dbReference type="PANTHER" id="PTHR43163:SF6">
    <property type="entry name" value="DIPEPTIDE TRANSPORT SYSTEM PERMEASE PROTEIN DPPB-RELATED"/>
    <property type="match status" value="1"/>
</dbReference>
<dbReference type="EMBL" id="JBHMAF010000193">
    <property type="protein sequence ID" value="MFB9761401.1"/>
    <property type="molecule type" value="Genomic_DNA"/>
</dbReference>
<feature type="transmembrane region" description="Helical" evidence="13">
    <location>
        <begin position="176"/>
        <end position="195"/>
    </location>
</feature>
<dbReference type="RefSeq" id="WP_129726284.1">
    <property type="nucleotide sequence ID" value="NZ_JBHMAF010000193.1"/>
</dbReference>
<evidence type="ECO:0000256" key="10">
    <source>
        <dbReference type="ARBA" id="ARBA00024202"/>
    </source>
</evidence>
<keyword evidence="5 13" id="KW-0812">Transmembrane</keyword>
<name>A0ABV5WL99_9BACI</name>
<protein>
    <recommendedName>
        <fullName evidence="12">Nickel import system permease protein NikB</fullName>
    </recommendedName>
</protein>
<keyword evidence="6 13" id="KW-1133">Transmembrane helix</keyword>
<keyword evidence="8" id="KW-0921">Nickel transport</keyword>
<gene>
    <name evidence="15" type="primary">nikB</name>
    <name evidence="15" type="ORF">ACFFMS_24445</name>
</gene>
<evidence type="ECO:0000256" key="12">
    <source>
        <dbReference type="ARBA" id="ARBA00044774"/>
    </source>
</evidence>
<evidence type="ECO:0000256" key="2">
    <source>
        <dbReference type="ARBA" id="ARBA00022448"/>
    </source>
</evidence>
<keyword evidence="3" id="KW-1003">Cell membrane</keyword>
<reference evidence="15 16" key="1">
    <citation type="submission" date="2024-09" db="EMBL/GenBank/DDBJ databases">
        <authorList>
            <person name="Sun Q."/>
            <person name="Mori K."/>
        </authorList>
    </citation>
    <scope>NUCLEOTIDE SEQUENCE [LARGE SCALE GENOMIC DNA]</scope>
    <source>
        <strain evidence="15 16">JCM 11201</strain>
    </source>
</reference>
<feature type="domain" description="ABC transmembrane type-1" evidence="14">
    <location>
        <begin position="98"/>
        <end position="299"/>
    </location>
</feature>
<dbReference type="Proteomes" id="UP001589609">
    <property type="component" value="Unassembled WGS sequence"/>
</dbReference>
<evidence type="ECO:0000313" key="16">
    <source>
        <dbReference type="Proteomes" id="UP001589609"/>
    </source>
</evidence>
<dbReference type="InterPro" id="IPR050045">
    <property type="entry name" value="Opp2B"/>
</dbReference>
<dbReference type="PANTHER" id="PTHR43163">
    <property type="entry name" value="DIPEPTIDE TRANSPORT SYSTEM PERMEASE PROTEIN DPPB-RELATED"/>
    <property type="match status" value="1"/>
</dbReference>
<sequence length="308" mass="34557">MVRFWIKHIAQLLFVILFTATFTFLLLRLAPGDPAYILLTKNDIPASEEALSAVRKELGLTESLGSQYVQWIMDIFTWQWGISYVSKEPVLEELLKRLPATIELAAAGLLVMMSVTLIIGISTAIYSTGWLDRMGRVIALLGSSIPSFWLGFLCIYVFSVRYGWLPPMGRGSWKHLVLPALTLGLGMGTVYARILRSSMLEMMNQSFVKAAKARGLSNSRILLFQVFRHAVLPIVTMLGTSFAFMLGGSIIVESIFSWPGLGKYIMKAIQLRDYPIIQGYVILSSFLFVIIHILVDFISVLIDPRLRI</sequence>
<evidence type="ECO:0000256" key="5">
    <source>
        <dbReference type="ARBA" id="ARBA00022692"/>
    </source>
</evidence>
<comment type="subunit">
    <text evidence="11">The complex is composed of two ATP-binding proteins (NikD and NikE), two transmembrane proteins (NikB and NikC) and a solute-binding protein (NikA).</text>
</comment>
<evidence type="ECO:0000256" key="11">
    <source>
        <dbReference type="ARBA" id="ARBA00038669"/>
    </source>
</evidence>
<evidence type="ECO:0000256" key="4">
    <source>
        <dbReference type="ARBA" id="ARBA00022596"/>
    </source>
</evidence>
<keyword evidence="16" id="KW-1185">Reference proteome</keyword>
<dbReference type="NCBIfam" id="NF045470">
    <property type="entry name" value="Opp2B"/>
    <property type="match status" value="1"/>
</dbReference>
<dbReference type="InterPro" id="IPR035906">
    <property type="entry name" value="MetI-like_sf"/>
</dbReference>
<comment type="subcellular location">
    <subcellularLocation>
        <location evidence="1 13">Cell membrane</location>
        <topology evidence="1 13">Multi-pass membrane protein</topology>
    </subcellularLocation>
</comment>
<feature type="transmembrane region" description="Helical" evidence="13">
    <location>
        <begin position="104"/>
        <end position="126"/>
    </location>
</feature>
<dbReference type="PROSITE" id="PS50928">
    <property type="entry name" value="ABC_TM1"/>
    <property type="match status" value="1"/>
</dbReference>
<comment type="similarity">
    <text evidence="10">Belongs to the binding-protein-dependent transport system permease family. OppBC subfamily.</text>
</comment>
<dbReference type="SUPFAM" id="SSF161098">
    <property type="entry name" value="MetI-like"/>
    <property type="match status" value="1"/>
</dbReference>
<evidence type="ECO:0000256" key="1">
    <source>
        <dbReference type="ARBA" id="ARBA00004651"/>
    </source>
</evidence>
<evidence type="ECO:0000259" key="14">
    <source>
        <dbReference type="PROSITE" id="PS50928"/>
    </source>
</evidence>
<evidence type="ECO:0000256" key="13">
    <source>
        <dbReference type="RuleBase" id="RU363032"/>
    </source>
</evidence>
<dbReference type="Gene3D" id="1.10.3720.10">
    <property type="entry name" value="MetI-like"/>
    <property type="match status" value="1"/>
</dbReference>